<proteinExistence type="predicted"/>
<dbReference type="PANTHER" id="PTHR30146:SF145">
    <property type="entry name" value="RIBOSE OPERON REPRESSOR"/>
    <property type="match status" value="1"/>
</dbReference>
<dbReference type="SUPFAM" id="SSF53822">
    <property type="entry name" value="Periplasmic binding protein-like I"/>
    <property type="match status" value="1"/>
</dbReference>
<dbReference type="PANTHER" id="PTHR30146">
    <property type="entry name" value="LACI-RELATED TRANSCRIPTIONAL REPRESSOR"/>
    <property type="match status" value="1"/>
</dbReference>
<feature type="domain" description="HTH lacI-type" evidence="4">
    <location>
        <begin position="12"/>
        <end position="67"/>
    </location>
</feature>
<evidence type="ECO:0000256" key="2">
    <source>
        <dbReference type="ARBA" id="ARBA00023125"/>
    </source>
</evidence>
<dbReference type="InterPro" id="IPR000843">
    <property type="entry name" value="HTH_LacI"/>
</dbReference>
<organism evidence="6 7">
    <name type="scientific">Scopulibacillus cellulosilyticus</name>
    <dbReference type="NCBI Taxonomy" id="2665665"/>
    <lineage>
        <taxon>Bacteria</taxon>
        <taxon>Bacillati</taxon>
        <taxon>Bacillota</taxon>
        <taxon>Bacilli</taxon>
        <taxon>Bacillales</taxon>
        <taxon>Sporolactobacillaceae</taxon>
        <taxon>Scopulibacillus</taxon>
    </lineage>
</organism>
<evidence type="ECO:0000259" key="5">
    <source>
        <dbReference type="PROSITE" id="PS50943"/>
    </source>
</evidence>
<dbReference type="Gene3D" id="3.40.50.2300">
    <property type="match status" value="2"/>
</dbReference>
<dbReference type="GO" id="GO:0003677">
    <property type="term" value="F:DNA binding"/>
    <property type="evidence" value="ECO:0007669"/>
    <property type="project" value="UniProtKB-KW"/>
</dbReference>
<evidence type="ECO:0000313" key="7">
    <source>
        <dbReference type="Proteomes" id="UP001596505"/>
    </source>
</evidence>
<gene>
    <name evidence="6" type="ORF">ACFQRG_16770</name>
</gene>
<evidence type="ECO:0000259" key="4">
    <source>
        <dbReference type="PROSITE" id="PS50932"/>
    </source>
</evidence>
<keyword evidence="2 6" id="KW-0238">DNA-binding</keyword>
<dbReference type="Gene3D" id="1.10.260.40">
    <property type="entry name" value="lambda repressor-like DNA-binding domains"/>
    <property type="match status" value="1"/>
</dbReference>
<dbReference type="InterPro" id="IPR028082">
    <property type="entry name" value="Peripla_BP_I"/>
</dbReference>
<evidence type="ECO:0000313" key="6">
    <source>
        <dbReference type="EMBL" id="MFC7394590.1"/>
    </source>
</evidence>
<name>A0ABW2Q3F2_9BACL</name>
<dbReference type="InterPro" id="IPR001387">
    <property type="entry name" value="Cro/C1-type_HTH"/>
</dbReference>
<dbReference type="SMART" id="SM00354">
    <property type="entry name" value="HTH_LACI"/>
    <property type="match status" value="1"/>
</dbReference>
<feature type="domain" description="HTH cro/C1-type" evidence="5">
    <location>
        <begin position="8"/>
        <end position="57"/>
    </location>
</feature>
<dbReference type="RefSeq" id="WP_380968141.1">
    <property type="nucleotide sequence ID" value="NZ_JBHTCO010000033.1"/>
</dbReference>
<dbReference type="PROSITE" id="PS50932">
    <property type="entry name" value="HTH_LACI_2"/>
    <property type="match status" value="1"/>
</dbReference>
<dbReference type="Pfam" id="PF13377">
    <property type="entry name" value="Peripla_BP_3"/>
    <property type="match status" value="1"/>
</dbReference>
<evidence type="ECO:0000256" key="1">
    <source>
        <dbReference type="ARBA" id="ARBA00023015"/>
    </source>
</evidence>
<dbReference type="CDD" id="cd06283">
    <property type="entry name" value="PBP1_RegR_EndR_KdgR-like"/>
    <property type="match status" value="1"/>
</dbReference>
<reference evidence="7" key="1">
    <citation type="journal article" date="2019" name="Int. J. Syst. Evol. Microbiol.">
        <title>The Global Catalogue of Microorganisms (GCM) 10K type strain sequencing project: providing services to taxonomists for standard genome sequencing and annotation.</title>
        <authorList>
            <consortium name="The Broad Institute Genomics Platform"/>
            <consortium name="The Broad Institute Genome Sequencing Center for Infectious Disease"/>
            <person name="Wu L."/>
            <person name="Ma J."/>
        </authorList>
    </citation>
    <scope>NUCLEOTIDE SEQUENCE [LARGE SCALE GENOMIC DNA]</scope>
    <source>
        <strain evidence="7">CGMCC 1.16305</strain>
    </source>
</reference>
<keyword evidence="7" id="KW-1185">Reference proteome</keyword>
<dbReference type="EMBL" id="JBHTCO010000033">
    <property type="protein sequence ID" value="MFC7394590.1"/>
    <property type="molecule type" value="Genomic_DNA"/>
</dbReference>
<dbReference type="SUPFAM" id="SSF47413">
    <property type="entry name" value="lambda repressor-like DNA-binding domains"/>
    <property type="match status" value="1"/>
</dbReference>
<dbReference type="InterPro" id="IPR046335">
    <property type="entry name" value="LacI/GalR-like_sensor"/>
</dbReference>
<dbReference type="PROSITE" id="PS00356">
    <property type="entry name" value="HTH_LACI_1"/>
    <property type="match status" value="1"/>
</dbReference>
<dbReference type="Proteomes" id="UP001596505">
    <property type="component" value="Unassembled WGS sequence"/>
</dbReference>
<dbReference type="CDD" id="cd01392">
    <property type="entry name" value="HTH_LacI"/>
    <property type="match status" value="1"/>
</dbReference>
<protein>
    <submittedName>
        <fullName evidence="6">LacI family DNA-binding transcriptional regulator</fullName>
    </submittedName>
</protein>
<sequence>MSQKQQDNKKQITINDVAKEAGVSKTTVSRYLGKQYDSLAEDTRKKIEEAIKILDYKPNRMASGLKGGRSYLIGMVVADITNPFTVSILHAAEILCRSKGYSLMVCNTNNDPKVEREYIFMLQSHRIDGLIINTTGKNNQFLLDMAKQRTSVVLVDRKIPELGFDTIGIDNMTPTMEAVQFLLKQDYERIAFFSEPVDGISTRHERLTAFQSVLKAHDHPSQNDIYEVSLNKADDLKKQLECFLNDTRNAKRAIFSANGVVSLNLIKESKARGLKIPEDLSIIGFDDLDWSEIITPPLTTIAQPTEDIGRTAIERVFERIEGDTSPPKEILLSARLKLRGSTH</sequence>
<keyword evidence="1" id="KW-0805">Transcription regulation</keyword>
<keyword evidence="3" id="KW-0804">Transcription</keyword>
<evidence type="ECO:0000256" key="3">
    <source>
        <dbReference type="ARBA" id="ARBA00023163"/>
    </source>
</evidence>
<comment type="caution">
    <text evidence="6">The sequence shown here is derived from an EMBL/GenBank/DDBJ whole genome shotgun (WGS) entry which is preliminary data.</text>
</comment>
<dbReference type="PROSITE" id="PS50943">
    <property type="entry name" value="HTH_CROC1"/>
    <property type="match status" value="1"/>
</dbReference>
<dbReference type="Pfam" id="PF00356">
    <property type="entry name" value="LacI"/>
    <property type="match status" value="1"/>
</dbReference>
<accession>A0ABW2Q3F2</accession>
<dbReference type="InterPro" id="IPR010982">
    <property type="entry name" value="Lambda_DNA-bd_dom_sf"/>
</dbReference>